<keyword evidence="5" id="KW-1185">Reference proteome</keyword>
<evidence type="ECO:0000256" key="1">
    <source>
        <dbReference type="SAM" id="MobiDB-lite"/>
    </source>
</evidence>
<dbReference type="Pfam" id="PF20155">
    <property type="entry name" value="TMP_3"/>
    <property type="match status" value="1"/>
</dbReference>
<reference evidence="4 5" key="1">
    <citation type="submission" date="2019-12" db="EMBL/GenBank/DDBJ databases">
        <title>Chitinophaga sp. strain ysch24 (GDMCC 1.1355), whole genome shotgun sequence.</title>
        <authorList>
            <person name="Zhang X."/>
        </authorList>
    </citation>
    <scope>NUCLEOTIDE SEQUENCE [LARGE SCALE GENOMIC DNA]</scope>
    <source>
        <strain evidence="5">ysch24</strain>
    </source>
</reference>
<feature type="transmembrane region" description="Helical" evidence="2">
    <location>
        <begin position="353"/>
        <end position="372"/>
    </location>
</feature>
<accession>A0A7K1U691</accession>
<evidence type="ECO:0000313" key="4">
    <source>
        <dbReference type="EMBL" id="MVT09882.1"/>
    </source>
</evidence>
<keyword evidence="2" id="KW-1133">Transmembrane helix</keyword>
<keyword evidence="2" id="KW-0812">Transmembrane</keyword>
<keyword evidence="2" id="KW-0472">Membrane</keyword>
<feature type="transmembrane region" description="Helical" evidence="2">
    <location>
        <begin position="321"/>
        <end position="341"/>
    </location>
</feature>
<feature type="domain" description="Tape measure protein N-terminal" evidence="3">
    <location>
        <begin position="101"/>
        <end position="278"/>
    </location>
</feature>
<feature type="region of interest" description="Disordered" evidence="1">
    <location>
        <begin position="62"/>
        <end position="86"/>
    </location>
</feature>
<name>A0A7K1U691_9BACT</name>
<evidence type="ECO:0000256" key="2">
    <source>
        <dbReference type="SAM" id="Phobius"/>
    </source>
</evidence>
<protein>
    <submittedName>
        <fullName evidence="4">Tape measure protein</fullName>
    </submittedName>
</protein>
<organism evidence="4 5">
    <name type="scientific">Chitinophaga tropicalis</name>
    <dbReference type="NCBI Taxonomy" id="2683588"/>
    <lineage>
        <taxon>Bacteria</taxon>
        <taxon>Pseudomonadati</taxon>
        <taxon>Bacteroidota</taxon>
        <taxon>Chitinophagia</taxon>
        <taxon>Chitinophagales</taxon>
        <taxon>Chitinophagaceae</taxon>
        <taxon>Chitinophaga</taxon>
    </lineage>
</organism>
<dbReference type="AlphaFoldDB" id="A0A7K1U691"/>
<dbReference type="RefSeq" id="WP_157307318.1">
    <property type="nucleotide sequence ID" value="NZ_WRXN01000006.1"/>
</dbReference>
<dbReference type="NCBIfam" id="TIGR02675">
    <property type="entry name" value="tape_meas_nterm"/>
    <property type="match status" value="1"/>
</dbReference>
<evidence type="ECO:0000259" key="3">
    <source>
        <dbReference type="Pfam" id="PF20155"/>
    </source>
</evidence>
<evidence type="ECO:0000313" key="5">
    <source>
        <dbReference type="Proteomes" id="UP000461730"/>
    </source>
</evidence>
<gene>
    <name evidence="4" type="ORF">GO493_16545</name>
</gene>
<comment type="caution">
    <text evidence="4">The sequence shown here is derived from an EMBL/GenBank/DDBJ whole genome shotgun (WGS) entry which is preliminary data.</text>
</comment>
<sequence>MAENTSDEFYQIGRAAEAATSKVSIFQRTMMSSTQSMGSSLTELREQITQIEISTARASSLSAAAVSRTKKPQEEPQKEKKKKDEGDEFKVGDLIKGGTGLLKMAMDLQTTQVAFQQLTGSATTAKALIGSLQQMGTTTPFKSKDLMENAKALLDSGTSAANVVPILSLLGDVGKGNQEKLNGLTKAFGQIQESGKLTETSMKAMVDAGFNPLDEIARTSGLSMEKLKADLAAGKISVDQVTTSLISATGPGGQFFGAMQQQSDTAAGKWNQFNETMNMAGTTLGTALLPLATDFINNVLIPMGTALQMVAGWLAEHSGLIEGLAVVIGGALIGYKLWAIAQGAVNLVMSLNPAGLVVAGIVALISGIIYLWNTFSGFRGAIVGAWEWLKAFGTLIKDFVIDRIKGLITGMGGLAKALGYIFEGEWSKAWETGKQAVSDLTGITAAKNAYNNAGSLGKAFSKGFDDGVNMKPVSLKSLMPKTPAAPRMAQPADYSTLGNTPTRANASNGLNTAQGKVEGITGGGARNIIINLQKLFDDININSSTVQQGVSDMEQIVTEALLRVLNSANAIE</sequence>
<dbReference type="EMBL" id="WRXN01000006">
    <property type="protein sequence ID" value="MVT09882.1"/>
    <property type="molecule type" value="Genomic_DNA"/>
</dbReference>
<dbReference type="Proteomes" id="UP000461730">
    <property type="component" value="Unassembled WGS sequence"/>
</dbReference>
<dbReference type="InterPro" id="IPR013491">
    <property type="entry name" value="Tape_meas_N"/>
</dbReference>
<proteinExistence type="predicted"/>
<feature type="compositionally biased region" description="Basic and acidic residues" evidence="1">
    <location>
        <begin position="71"/>
        <end position="86"/>
    </location>
</feature>